<dbReference type="InterPro" id="IPR036249">
    <property type="entry name" value="Thioredoxin-like_sf"/>
</dbReference>
<dbReference type="SUPFAM" id="SSF56112">
    <property type="entry name" value="Protein kinase-like (PK-like)"/>
    <property type="match status" value="1"/>
</dbReference>
<accession>M4BI30</accession>
<dbReference type="VEuPathDB" id="FungiDB:HpaG806056"/>
<evidence type="ECO:0000256" key="3">
    <source>
        <dbReference type="ARBA" id="ARBA00012723"/>
    </source>
</evidence>
<dbReference type="InterPro" id="IPR011009">
    <property type="entry name" value="Kinase-like_dom_sf"/>
</dbReference>
<dbReference type="InterPro" id="IPR000719">
    <property type="entry name" value="Prot_kinase_dom"/>
</dbReference>
<dbReference type="Pfam" id="PF07714">
    <property type="entry name" value="PK_Tyr_Ser-Thr"/>
    <property type="match status" value="1"/>
</dbReference>
<dbReference type="FunFam" id="3.40.30.10:FF:000032">
    <property type="entry name" value="Protein disulfide-isomerase A6 homolog"/>
    <property type="match status" value="2"/>
</dbReference>
<evidence type="ECO:0000256" key="15">
    <source>
        <dbReference type="RuleBase" id="RU004208"/>
    </source>
</evidence>
<dbReference type="FunFam" id="3.30.200.20:FF:000180">
    <property type="entry name" value="serine/threonine-protein kinase STY46-like"/>
    <property type="match status" value="1"/>
</dbReference>
<dbReference type="InterPro" id="IPR008271">
    <property type="entry name" value="Ser/Thr_kinase_AS"/>
</dbReference>
<evidence type="ECO:0000256" key="5">
    <source>
        <dbReference type="ARBA" id="ARBA00022679"/>
    </source>
</evidence>
<dbReference type="AlphaFoldDB" id="M4BI30"/>
<dbReference type="Pfam" id="PF07749">
    <property type="entry name" value="ERp29"/>
    <property type="match status" value="1"/>
</dbReference>
<proteinExistence type="inferred from homology"/>
<dbReference type="PRINTS" id="PR00421">
    <property type="entry name" value="THIOREDOXIN"/>
</dbReference>
<keyword evidence="13" id="KW-0676">Redox-active center</keyword>
<evidence type="ECO:0000256" key="1">
    <source>
        <dbReference type="ARBA" id="ARBA00001182"/>
    </source>
</evidence>
<dbReference type="PROSITE" id="PS00107">
    <property type="entry name" value="PROTEIN_KINASE_ATP"/>
    <property type="match status" value="1"/>
</dbReference>
<dbReference type="InterPro" id="IPR036356">
    <property type="entry name" value="ERp29_C_sf"/>
</dbReference>
<dbReference type="PANTHER" id="PTHR45672">
    <property type="entry name" value="PROTEIN DISULFIDE-ISOMERASE C17H9.14C-RELATED"/>
    <property type="match status" value="1"/>
</dbReference>
<dbReference type="Gene3D" id="1.10.510.10">
    <property type="entry name" value="Transferase(Phosphotransferase) domain 1"/>
    <property type="match status" value="1"/>
</dbReference>
<keyword evidence="9" id="KW-0418">Kinase</keyword>
<dbReference type="InterPro" id="IPR051063">
    <property type="entry name" value="PDI"/>
</dbReference>
<evidence type="ECO:0000313" key="19">
    <source>
        <dbReference type="EnsemblProtists" id="HpaP806056"/>
    </source>
</evidence>
<keyword evidence="10 14" id="KW-0067">ATP-binding</keyword>
<keyword evidence="12" id="KW-0413">Isomerase</keyword>
<reference evidence="19" key="2">
    <citation type="submission" date="2015-06" db="UniProtKB">
        <authorList>
            <consortium name="EnsemblProtists"/>
        </authorList>
    </citation>
    <scope>IDENTIFICATION</scope>
    <source>
        <strain evidence="19">Emoy2</strain>
    </source>
</reference>
<dbReference type="eggNOG" id="KOG0192">
    <property type="taxonomic scope" value="Eukaryota"/>
</dbReference>
<dbReference type="EnsemblProtists" id="HpaT806056">
    <property type="protein sequence ID" value="HpaP806056"/>
    <property type="gene ID" value="HpaG806056"/>
</dbReference>
<dbReference type="CDD" id="cd13999">
    <property type="entry name" value="STKc_MAP3K-like"/>
    <property type="match status" value="1"/>
</dbReference>
<dbReference type="GO" id="GO:0003756">
    <property type="term" value="F:protein disulfide isomerase activity"/>
    <property type="evidence" value="ECO:0007669"/>
    <property type="project" value="UniProtKB-EC"/>
</dbReference>
<keyword evidence="20" id="KW-1185">Reference proteome</keyword>
<dbReference type="NCBIfam" id="TIGR01126">
    <property type="entry name" value="pdi_dom"/>
    <property type="match status" value="2"/>
</dbReference>
<feature type="domain" description="Thioredoxin" evidence="18">
    <location>
        <begin position="578"/>
        <end position="722"/>
    </location>
</feature>
<evidence type="ECO:0000256" key="6">
    <source>
        <dbReference type="ARBA" id="ARBA00022729"/>
    </source>
</evidence>
<dbReference type="InterPro" id="IPR013766">
    <property type="entry name" value="Thioredoxin_domain"/>
</dbReference>
<evidence type="ECO:0000256" key="7">
    <source>
        <dbReference type="ARBA" id="ARBA00022737"/>
    </source>
</evidence>
<keyword evidence="4" id="KW-0723">Serine/threonine-protein kinase</keyword>
<feature type="region of interest" description="Disordered" evidence="16">
    <location>
        <begin position="1"/>
        <end position="73"/>
    </location>
</feature>
<dbReference type="STRING" id="559515.M4BI30"/>
<organism evidence="19 20">
    <name type="scientific">Hyaloperonospora arabidopsidis (strain Emoy2)</name>
    <name type="common">Downy mildew agent</name>
    <name type="synonym">Peronospora arabidopsidis</name>
    <dbReference type="NCBI Taxonomy" id="559515"/>
    <lineage>
        <taxon>Eukaryota</taxon>
        <taxon>Sar</taxon>
        <taxon>Stramenopiles</taxon>
        <taxon>Oomycota</taxon>
        <taxon>Peronosporomycetes</taxon>
        <taxon>Peronosporales</taxon>
        <taxon>Peronosporaceae</taxon>
        <taxon>Hyaloperonospora</taxon>
    </lineage>
</organism>
<evidence type="ECO:0000256" key="2">
    <source>
        <dbReference type="ARBA" id="ARBA00006347"/>
    </source>
</evidence>
<evidence type="ECO:0000256" key="12">
    <source>
        <dbReference type="ARBA" id="ARBA00023235"/>
    </source>
</evidence>
<reference evidence="20" key="1">
    <citation type="journal article" date="2010" name="Science">
        <title>Signatures of adaptation to obligate biotrophy in the Hyaloperonospora arabidopsidis genome.</title>
        <authorList>
            <person name="Baxter L."/>
            <person name="Tripathy S."/>
            <person name="Ishaque N."/>
            <person name="Boot N."/>
            <person name="Cabral A."/>
            <person name="Kemen E."/>
            <person name="Thines M."/>
            <person name="Ah-Fong A."/>
            <person name="Anderson R."/>
            <person name="Badejoko W."/>
            <person name="Bittner-Eddy P."/>
            <person name="Boore J.L."/>
            <person name="Chibucos M.C."/>
            <person name="Coates M."/>
            <person name="Dehal P."/>
            <person name="Delehaunty K."/>
            <person name="Dong S."/>
            <person name="Downton P."/>
            <person name="Dumas B."/>
            <person name="Fabro G."/>
            <person name="Fronick C."/>
            <person name="Fuerstenberg S.I."/>
            <person name="Fulton L."/>
            <person name="Gaulin E."/>
            <person name="Govers F."/>
            <person name="Hughes L."/>
            <person name="Humphray S."/>
            <person name="Jiang R.H."/>
            <person name="Judelson H."/>
            <person name="Kamoun S."/>
            <person name="Kyung K."/>
            <person name="Meijer H."/>
            <person name="Minx P."/>
            <person name="Morris P."/>
            <person name="Nelson J."/>
            <person name="Phuntumart V."/>
            <person name="Qutob D."/>
            <person name="Rehmany A."/>
            <person name="Rougon-Cardoso A."/>
            <person name="Ryden P."/>
            <person name="Torto-Alalibo T."/>
            <person name="Studholme D."/>
            <person name="Wang Y."/>
            <person name="Win J."/>
            <person name="Wood J."/>
            <person name="Clifton S.W."/>
            <person name="Rogers J."/>
            <person name="Van den Ackerveken G."/>
            <person name="Jones J.D."/>
            <person name="McDowell J.M."/>
            <person name="Beynon J."/>
            <person name="Tyler B.M."/>
        </authorList>
    </citation>
    <scope>NUCLEOTIDE SEQUENCE [LARGE SCALE GENOMIC DNA]</scope>
    <source>
        <strain evidence="20">Emoy2</strain>
    </source>
</reference>
<keyword evidence="7" id="KW-0677">Repeat</keyword>
<dbReference type="SUPFAM" id="SSF52833">
    <property type="entry name" value="Thioredoxin-like"/>
    <property type="match status" value="2"/>
</dbReference>
<dbReference type="Gene3D" id="1.20.1150.12">
    <property type="entry name" value="Endoplasmic reticulum resident protein 29, C-terminal domain"/>
    <property type="match status" value="1"/>
</dbReference>
<dbReference type="InterPro" id="IPR011679">
    <property type="entry name" value="ERp29_C"/>
</dbReference>
<dbReference type="CDD" id="cd00238">
    <property type="entry name" value="ERp29c"/>
    <property type="match status" value="1"/>
</dbReference>
<dbReference type="eggNOG" id="KOG0191">
    <property type="taxonomic scope" value="Eukaryota"/>
</dbReference>
<dbReference type="SUPFAM" id="SSF47933">
    <property type="entry name" value="ERP29 C domain-like"/>
    <property type="match status" value="1"/>
</dbReference>
<dbReference type="GO" id="GO:0005524">
    <property type="term" value="F:ATP binding"/>
    <property type="evidence" value="ECO:0007669"/>
    <property type="project" value="UniProtKB-UniRule"/>
</dbReference>
<dbReference type="Gene3D" id="3.30.200.20">
    <property type="entry name" value="Phosphorylase Kinase, domain 1"/>
    <property type="match status" value="1"/>
</dbReference>
<dbReference type="GO" id="GO:0006457">
    <property type="term" value="P:protein folding"/>
    <property type="evidence" value="ECO:0007669"/>
    <property type="project" value="TreeGrafter"/>
</dbReference>
<feature type="domain" description="Thioredoxin" evidence="18">
    <location>
        <begin position="452"/>
        <end position="575"/>
    </location>
</feature>
<evidence type="ECO:0000256" key="8">
    <source>
        <dbReference type="ARBA" id="ARBA00022741"/>
    </source>
</evidence>
<evidence type="ECO:0000256" key="13">
    <source>
        <dbReference type="ARBA" id="ARBA00023284"/>
    </source>
</evidence>
<evidence type="ECO:0000256" key="10">
    <source>
        <dbReference type="ARBA" id="ARBA00022840"/>
    </source>
</evidence>
<dbReference type="InParanoid" id="M4BI30"/>
<keyword evidence="5" id="KW-0808">Transferase</keyword>
<keyword evidence="6" id="KW-0732">Signal</keyword>
<dbReference type="InterPro" id="IPR001245">
    <property type="entry name" value="Ser-Thr/Tyr_kinase_cat_dom"/>
</dbReference>
<comment type="catalytic activity">
    <reaction evidence="1">
        <text>Catalyzes the rearrangement of -S-S- bonds in proteins.</text>
        <dbReference type="EC" id="5.3.4.1"/>
    </reaction>
</comment>
<feature type="compositionally biased region" description="Basic and acidic residues" evidence="16">
    <location>
        <begin position="8"/>
        <end position="36"/>
    </location>
</feature>
<dbReference type="InterPro" id="IPR017441">
    <property type="entry name" value="Protein_kinase_ATP_BS"/>
</dbReference>
<dbReference type="HOGENOM" id="CLU_018797_0_0_1"/>
<dbReference type="GO" id="GO:0005783">
    <property type="term" value="C:endoplasmic reticulum"/>
    <property type="evidence" value="ECO:0007669"/>
    <property type="project" value="InterPro"/>
</dbReference>
<name>M4BI30_HYAAE</name>
<feature type="binding site" evidence="14">
    <location>
        <position position="130"/>
    </location>
    <ligand>
        <name>ATP</name>
        <dbReference type="ChEBI" id="CHEBI:30616"/>
    </ligand>
</feature>
<protein>
    <recommendedName>
        <fullName evidence="3">protein disulfide-isomerase</fullName>
        <ecNumber evidence="3">5.3.4.1</ecNumber>
    </recommendedName>
</protein>
<dbReference type="InterPro" id="IPR017937">
    <property type="entry name" value="Thioredoxin_CS"/>
</dbReference>
<evidence type="ECO:0000256" key="16">
    <source>
        <dbReference type="SAM" id="MobiDB-lite"/>
    </source>
</evidence>
<dbReference type="PROSITE" id="PS50011">
    <property type="entry name" value="PROTEIN_KINASE_DOM"/>
    <property type="match status" value="1"/>
</dbReference>
<dbReference type="Proteomes" id="UP000011713">
    <property type="component" value="Unassembled WGS sequence"/>
</dbReference>
<sequence>MGGCSSKSDTKDHDVQDQQRAVRSEANSRQRPHRVDSNGVLKRRAAPAVEAVATHGTNRSSKRRGPTSTVDFPDFKDKEKNVVETMLESNKGLRMAEINFNDLKLQKIIGAGAFGEVIKGTYCGTPVVVKRMLRTKITEDNLRMFGDEIQLMMNLRHPNIVQFIGASWNSYSNICFVTEFLERGDLFVVLRNPENKMTWAKPILRMTIDTSRGMAYLHSMKPPIIHRDLKSMNILVSSTWGAKVSDFGLSREKSVDETMSVTGTPLWLPPEMIRGERYTEKADVYSFGIVLAELDTRKIPYHDIKAKGARNKKVSGSTLMHMVAYDNLRPSLSKNCMDSVRDLYERCTSDDQSMRPPFEEIVQFLENDVRKESLVRANEAMNVIEEDQNGSDVSPEELGVHHATHYFYKSPKRSRLLTFETKNQPILRSPCSIICNFDKSSKSEKPMGVWKLAVYSAAMALGVVAAGDVTVLTPDNFDEVIDGSKHVLVKFYAPWCGHCKSLAPTYETVATAFKKADDVVVADLDADNYKDLGTKFGVTGFPTLKYFPKGSTEPTAYEGGRSEEDFVAFLNGKAGTNVQVVRPPSHVAALTDSDFDEQVIHSKKHALVEFYAPWCGHCKSLAPIYEEVGGIFEGEDDVLIAKVDATANPELAKRYNVKGYPTLFYFPPGADEPEDYSNGRDKASFVEFINEQAGTHRSEDGSLTTAAGRVEQIELAITANGGITVDVLEKTQTIIDGLEGSDAKYGLLYLKAIKKIVAKGPSYVDAEITRLEGLLANDNVTAQKKTLFGLRKNILAFFQEKQNEKTEL</sequence>
<dbReference type="InterPro" id="IPR005788">
    <property type="entry name" value="PDI_thioredoxin-like_dom"/>
</dbReference>
<feature type="domain" description="Protein kinase" evidence="17">
    <location>
        <begin position="103"/>
        <end position="365"/>
    </location>
</feature>
<dbReference type="PROSITE" id="PS00108">
    <property type="entry name" value="PROTEIN_KINASE_ST"/>
    <property type="match status" value="1"/>
</dbReference>
<dbReference type="EC" id="5.3.4.1" evidence="3"/>
<evidence type="ECO:0000313" key="20">
    <source>
        <dbReference type="Proteomes" id="UP000011713"/>
    </source>
</evidence>
<dbReference type="Gene3D" id="3.40.30.10">
    <property type="entry name" value="Glutaredoxin"/>
    <property type="match status" value="2"/>
</dbReference>
<evidence type="ECO:0000256" key="9">
    <source>
        <dbReference type="ARBA" id="ARBA00022777"/>
    </source>
</evidence>
<keyword evidence="8 14" id="KW-0547">Nucleotide-binding</keyword>
<evidence type="ECO:0000259" key="17">
    <source>
        <dbReference type="PROSITE" id="PS50011"/>
    </source>
</evidence>
<dbReference type="CDD" id="cd02998">
    <property type="entry name" value="PDI_a_ERp38"/>
    <property type="match status" value="2"/>
</dbReference>
<dbReference type="PROSITE" id="PS00194">
    <property type="entry name" value="THIOREDOXIN_1"/>
    <property type="match status" value="2"/>
</dbReference>
<dbReference type="SMART" id="SM00220">
    <property type="entry name" value="S_TKc"/>
    <property type="match status" value="1"/>
</dbReference>
<dbReference type="PANTHER" id="PTHR45672:SF11">
    <property type="entry name" value="PROTEIN DISULFIDE-ISOMERASE C17H9.14C"/>
    <property type="match status" value="1"/>
</dbReference>
<comment type="similarity">
    <text evidence="2 15">Belongs to the protein disulfide isomerase family.</text>
</comment>
<evidence type="ECO:0000256" key="11">
    <source>
        <dbReference type="ARBA" id="ARBA00023157"/>
    </source>
</evidence>
<dbReference type="Pfam" id="PF00085">
    <property type="entry name" value="Thioredoxin"/>
    <property type="match status" value="2"/>
</dbReference>
<keyword evidence="11" id="KW-1015">Disulfide bond</keyword>
<evidence type="ECO:0000259" key="18">
    <source>
        <dbReference type="PROSITE" id="PS51352"/>
    </source>
</evidence>
<dbReference type="PROSITE" id="PS51352">
    <property type="entry name" value="THIOREDOXIN_2"/>
    <property type="match status" value="2"/>
</dbReference>
<evidence type="ECO:0000256" key="14">
    <source>
        <dbReference type="PROSITE-ProRule" id="PRU10141"/>
    </source>
</evidence>
<dbReference type="EMBL" id="JH598278">
    <property type="status" value="NOT_ANNOTATED_CDS"/>
    <property type="molecule type" value="Genomic_DNA"/>
</dbReference>
<evidence type="ECO:0000256" key="4">
    <source>
        <dbReference type="ARBA" id="ARBA00022527"/>
    </source>
</evidence>
<dbReference type="GO" id="GO:0004674">
    <property type="term" value="F:protein serine/threonine kinase activity"/>
    <property type="evidence" value="ECO:0007669"/>
    <property type="project" value="UniProtKB-KW"/>
</dbReference>